<gene>
    <name evidence="6" type="ORF">CEE36_00645</name>
</gene>
<evidence type="ECO:0000313" key="6">
    <source>
        <dbReference type="EMBL" id="TKJ44283.1"/>
    </source>
</evidence>
<dbReference type="PANTHER" id="PTHR46233:SF3">
    <property type="entry name" value="HYDROXYACYLGLUTATHIONE HYDROLASE GLOC"/>
    <property type="match status" value="1"/>
</dbReference>
<keyword evidence="2" id="KW-0479">Metal-binding</keyword>
<dbReference type="Gene3D" id="3.60.15.10">
    <property type="entry name" value="Ribonuclease Z/Hydroxyacylglutathione hydrolase-like"/>
    <property type="match status" value="1"/>
</dbReference>
<evidence type="ECO:0000256" key="3">
    <source>
        <dbReference type="ARBA" id="ARBA00022801"/>
    </source>
</evidence>
<evidence type="ECO:0000313" key="7">
    <source>
        <dbReference type="Proteomes" id="UP000317778"/>
    </source>
</evidence>
<dbReference type="GO" id="GO:0016787">
    <property type="term" value="F:hydrolase activity"/>
    <property type="evidence" value="ECO:0007669"/>
    <property type="project" value="UniProtKB-KW"/>
</dbReference>
<evidence type="ECO:0000259" key="5">
    <source>
        <dbReference type="SMART" id="SM00849"/>
    </source>
</evidence>
<dbReference type="EMBL" id="NJBO01000001">
    <property type="protein sequence ID" value="TKJ44283.1"/>
    <property type="molecule type" value="Genomic_DNA"/>
</dbReference>
<evidence type="ECO:0000256" key="1">
    <source>
        <dbReference type="ARBA" id="ARBA00001947"/>
    </source>
</evidence>
<dbReference type="SMART" id="SM00849">
    <property type="entry name" value="Lactamase_B"/>
    <property type="match status" value="1"/>
</dbReference>
<dbReference type="SUPFAM" id="SSF56281">
    <property type="entry name" value="Metallo-hydrolase/oxidoreductase"/>
    <property type="match status" value="1"/>
</dbReference>
<dbReference type="CDD" id="cd06262">
    <property type="entry name" value="metallo-hydrolase-like_MBL-fold"/>
    <property type="match status" value="1"/>
</dbReference>
<proteinExistence type="predicted"/>
<dbReference type="Pfam" id="PF00753">
    <property type="entry name" value="Lactamase_B"/>
    <property type="match status" value="1"/>
</dbReference>
<evidence type="ECO:0000256" key="2">
    <source>
        <dbReference type="ARBA" id="ARBA00022723"/>
    </source>
</evidence>
<protein>
    <submittedName>
        <fullName evidence="6">MBL fold metallo-hydrolase</fullName>
    </submittedName>
</protein>
<dbReference type="Proteomes" id="UP000317778">
    <property type="component" value="Unassembled WGS sequence"/>
</dbReference>
<evidence type="ECO:0000256" key="4">
    <source>
        <dbReference type="ARBA" id="ARBA00022833"/>
    </source>
</evidence>
<dbReference type="InterPro" id="IPR036866">
    <property type="entry name" value="RibonucZ/Hydroxyglut_hydro"/>
</dbReference>
<name>A0A532VAQ2_UNCT6</name>
<dbReference type="InterPro" id="IPR051453">
    <property type="entry name" value="MBL_Glyoxalase_II"/>
</dbReference>
<organism evidence="6 7">
    <name type="scientific">candidate division TA06 bacterium B3_TA06</name>
    <dbReference type="NCBI Taxonomy" id="2012487"/>
    <lineage>
        <taxon>Bacteria</taxon>
        <taxon>Bacteria division TA06</taxon>
    </lineage>
</organism>
<dbReference type="PANTHER" id="PTHR46233">
    <property type="entry name" value="HYDROXYACYLGLUTATHIONE HYDROLASE GLOC"/>
    <property type="match status" value="1"/>
</dbReference>
<feature type="domain" description="Metallo-beta-lactamase" evidence="5">
    <location>
        <begin position="20"/>
        <end position="196"/>
    </location>
</feature>
<dbReference type="GO" id="GO:0046872">
    <property type="term" value="F:metal ion binding"/>
    <property type="evidence" value="ECO:0007669"/>
    <property type="project" value="UniProtKB-KW"/>
</dbReference>
<dbReference type="InterPro" id="IPR001279">
    <property type="entry name" value="Metallo-B-lactamas"/>
</dbReference>
<sequence length="214" mass="23927">MQKNQFDDVTLERFIVGTLEVNCYLLTTEDSAILIDPGFPEDELVERVESLNYLESRMILLTHGHFDHTTACPLLKKNGWKVALHPEDRFLLNRVSPDFAGLGYVDEPFEPSMSLWDGVCFNIGSITLEVVATPGHSPGSVCFIERKRRWAFTGDTLFADSIGRSDLPGGDEQTLMQSLEKLKGVLEPETLVLSGHGGRAKFSTILRINPFLQD</sequence>
<comment type="cofactor">
    <cofactor evidence="1">
        <name>Zn(2+)</name>
        <dbReference type="ChEBI" id="CHEBI:29105"/>
    </cofactor>
</comment>
<accession>A0A532VAQ2</accession>
<dbReference type="AlphaFoldDB" id="A0A532VAQ2"/>
<reference evidence="6 7" key="1">
    <citation type="submission" date="2017-06" db="EMBL/GenBank/DDBJ databases">
        <title>Novel microbial phyla capable of carbon fixation and sulfur reduction in deep-sea sediments.</title>
        <authorList>
            <person name="Huang J."/>
            <person name="Baker B."/>
            <person name="Wang Y."/>
        </authorList>
    </citation>
    <scope>NUCLEOTIDE SEQUENCE [LARGE SCALE GENOMIC DNA]</scope>
    <source>
        <strain evidence="6">B3_TA06</strain>
    </source>
</reference>
<keyword evidence="3 6" id="KW-0378">Hydrolase</keyword>
<keyword evidence="4" id="KW-0862">Zinc</keyword>
<comment type="caution">
    <text evidence="6">The sequence shown here is derived from an EMBL/GenBank/DDBJ whole genome shotgun (WGS) entry which is preliminary data.</text>
</comment>